<organism evidence="7 8">
    <name type="scientific">Gnathostoma spinigerum</name>
    <dbReference type="NCBI Taxonomy" id="75299"/>
    <lineage>
        <taxon>Eukaryota</taxon>
        <taxon>Metazoa</taxon>
        <taxon>Ecdysozoa</taxon>
        <taxon>Nematoda</taxon>
        <taxon>Chromadorea</taxon>
        <taxon>Rhabditida</taxon>
        <taxon>Spirurina</taxon>
        <taxon>Gnathostomatomorpha</taxon>
        <taxon>Gnathostomatoidea</taxon>
        <taxon>Gnathostomatidae</taxon>
        <taxon>Gnathostoma</taxon>
    </lineage>
</organism>
<keyword evidence="2" id="KW-0430">Lectin</keyword>
<dbReference type="CDD" id="cd23439">
    <property type="entry name" value="beta-trefoil_Ricin_GALNT10-like"/>
    <property type="match status" value="1"/>
</dbReference>
<evidence type="ECO:0000256" key="5">
    <source>
        <dbReference type="ARBA" id="ARBA00023211"/>
    </source>
</evidence>
<keyword evidence="5" id="KW-0464">Manganese</keyword>
<dbReference type="InterPro" id="IPR035992">
    <property type="entry name" value="Ricin_B-like_lectins"/>
</dbReference>
<dbReference type="PANTHER" id="PTHR11675">
    <property type="entry name" value="N-ACETYLGALACTOSAMINYLTRANSFERASE"/>
    <property type="match status" value="1"/>
</dbReference>
<reference evidence="7 8" key="1">
    <citation type="submission" date="2024-08" db="EMBL/GenBank/DDBJ databases">
        <title>Gnathostoma spinigerum genome.</title>
        <authorList>
            <person name="Gonzalez-Bertolin B."/>
            <person name="Monzon S."/>
            <person name="Zaballos A."/>
            <person name="Jimenez P."/>
            <person name="Dekumyoy P."/>
            <person name="Varona S."/>
            <person name="Cuesta I."/>
            <person name="Sumanam S."/>
            <person name="Adisakwattana P."/>
            <person name="Gasser R.B."/>
            <person name="Hernandez-Gonzalez A."/>
            <person name="Young N.D."/>
            <person name="Perteguer M.J."/>
        </authorList>
    </citation>
    <scope>NUCLEOTIDE SEQUENCE [LARGE SCALE GENOMIC DNA]</scope>
    <source>
        <strain evidence="7">AL3</strain>
        <tissue evidence="7">Liver</tissue>
    </source>
</reference>
<keyword evidence="8" id="KW-1185">Reference proteome</keyword>
<evidence type="ECO:0000256" key="3">
    <source>
        <dbReference type="ARBA" id="ARBA00023157"/>
    </source>
</evidence>
<dbReference type="InterPro" id="IPR029044">
    <property type="entry name" value="Nucleotide-diphossugar_trans"/>
</dbReference>
<comment type="caution">
    <text evidence="7">The sequence shown here is derived from an EMBL/GenBank/DDBJ whole genome shotgun (WGS) entry which is preliminary data.</text>
</comment>
<evidence type="ECO:0000256" key="4">
    <source>
        <dbReference type="ARBA" id="ARBA00023180"/>
    </source>
</evidence>
<dbReference type="PROSITE" id="PS50231">
    <property type="entry name" value="RICIN_B_LECTIN"/>
    <property type="match status" value="1"/>
</dbReference>
<dbReference type="InterPro" id="IPR000772">
    <property type="entry name" value="Ricin_B_lectin"/>
</dbReference>
<dbReference type="GO" id="GO:0030246">
    <property type="term" value="F:carbohydrate binding"/>
    <property type="evidence" value="ECO:0007669"/>
    <property type="project" value="UniProtKB-KW"/>
</dbReference>
<evidence type="ECO:0000313" key="8">
    <source>
        <dbReference type="Proteomes" id="UP001608902"/>
    </source>
</evidence>
<dbReference type="SMART" id="SM00458">
    <property type="entry name" value="RICIN"/>
    <property type="match status" value="1"/>
</dbReference>
<dbReference type="PANTHER" id="PTHR11675:SF134">
    <property type="entry name" value="N-ACETYLGALACTOSAMINYLTRANSFERASE 4-RELATED"/>
    <property type="match status" value="1"/>
</dbReference>
<dbReference type="Pfam" id="PF00652">
    <property type="entry name" value="Ricin_B_lectin"/>
    <property type="match status" value="1"/>
</dbReference>
<keyword evidence="3" id="KW-1015">Disulfide bond</keyword>
<keyword evidence="4" id="KW-0325">Glycoprotein</keyword>
<evidence type="ECO:0000313" key="7">
    <source>
        <dbReference type="EMBL" id="MFH4983053.1"/>
    </source>
</evidence>
<name>A0ABD6F0I8_9BILA</name>
<comment type="cofactor">
    <cofactor evidence="1">
        <name>Mn(2+)</name>
        <dbReference type="ChEBI" id="CHEBI:29035"/>
    </cofactor>
</comment>
<dbReference type="Gene3D" id="3.90.550.10">
    <property type="entry name" value="Spore Coat Polysaccharide Biosynthesis Protein SpsA, Chain A"/>
    <property type="match status" value="1"/>
</dbReference>
<dbReference type="Gene3D" id="2.80.10.50">
    <property type="match status" value="1"/>
</dbReference>
<sequence>MDDYKEHLYKRMPQLRNTDEGDLSKQKAIRKLLKCKSFDWFMKTIAFDQDKYYPAVEPPDSANGTLRNIAAKKCINSDLSPFGLEECEKKHGQLLRFSFWLDVRQLGSTQCFDVSTSVHRAPIVLFSCHGMQGNQHFKYYADKKSLFHPVSNLCLDCDVEAGSVFMSKCDATKETQQWEWSFLDVKLMNERNTENKIKK</sequence>
<dbReference type="SUPFAM" id="SSF50370">
    <property type="entry name" value="Ricin B-like lectins"/>
    <property type="match status" value="1"/>
</dbReference>
<dbReference type="EMBL" id="JBGFUD010010935">
    <property type="protein sequence ID" value="MFH4983053.1"/>
    <property type="molecule type" value="Genomic_DNA"/>
</dbReference>
<evidence type="ECO:0000259" key="6">
    <source>
        <dbReference type="SMART" id="SM00458"/>
    </source>
</evidence>
<dbReference type="Proteomes" id="UP001608902">
    <property type="component" value="Unassembled WGS sequence"/>
</dbReference>
<evidence type="ECO:0000256" key="1">
    <source>
        <dbReference type="ARBA" id="ARBA00001936"/>
    </source>
</evidence>
<feature type="domain" description="Ricin B lectin" evidence="6">
    <location>
        <begin position="63"/>
        <end position="181"/>
    </location>
</feature>
<proteinExistence type="predicted"/>
<accession>A0ABD6F0I8</accession>
<gene>
    <name evidence="7" type="ORF">AB6A40_009762</name>
</gene>
<evidence type="ECO:0000256" key="2">
    <source>
        <dbReference type="ARBA" id="ARBA00022734"/>
    </source>
</evidence>
<protein>
    <recommendedName>
        <fullName evidence="6">Ricin B lectin domain-containing protein</fullName>
    </recommendedName>
</protein>
<dbReference type="AlphaFoldDB" id="A0ABD6F0I8"/>